<evidence type="ECO:0000256" key="1">
    <source>
        <dbReference type="SAM" id="Phobius"/>
    </source>
</evidence>
<keyword evidence="1" id="KW-0472">Membrane</keyword>
<dbReference type="GeneID" id="80518676"/>
<reference evidence="2" key="1">
    <citation type="submission" date="2017-01" db="EMBL/GenBank/DDBJ databases">
        <authorList>
            <person name="Assis F.L."/>
            <person name="Abrahao J.S."/>
            <person name="Silva L."/>
            <person name="Khalil J.B."/>
            <person name="Rodrigues R."/>
            <person name="Silva L.S."/>
            <person name="Arantes T."/>
            <person name="Boratto P."/>
            <person name="Andrade M."/>
            <person name="Kroon E.G."/>
            <person name="Ribeiro B."/>
            <person name="Bergier I."/>
            <person name="Seligmann H."/>
            <person name="Ghigo E."/>
            <person name="Colson P."/>
            <person name="Levasseur A."/>
            <person name="Raoult D."/>
            <person name="Scola B.L."/>
        </authorList>
    </citation>
    <scope>NUCLEOTIDE SEQUENCE</scope>
    <source>
        <strain evidence="2">Soda lake</strain>
    </source>
</reference>
<protein>
    <submittedName>
        <fullName evidence="2">Putative orfan</fullName>
    </submittedName>
</protein>
<keyword evidence="1" id="KW-0812">Transmembrane</keyword>
<dbReference type="RefSeq" id="YP_010781912.1">
    <property type="nucleotide sequence ID" value="NC_075039.1"/>
</dbReference>
<organism evidence="2">
    <name type="scientific">Tupanvirus soda lake</name>
    <dbReference type="NCBI Taxonomy" id="2126985"/>
    <lineage>
        <taxon>Viruses</taxon>
        <taxon>Varidnaviria</taxon>
        <taxon>Bamfordvirae</taxon>
        <taxon>Nucleocytoviricota</taxon>
        <taxon>Megaviricetes</taxon>
        <taxon>Imitervirales</taxon>
        <taxon>Mimiviridae</taxon>
        <taxon>Megamimivirinae</taxon>
        <taxon>Tupanvirus</taxon>
        <taxon>Tupanvirus salinum</taxon>
    </lineage>
</organism>
<reference evidence="2" key="2">
    <citation type="journal article" date="2018" name="Nat. Commun.">
        <title>Tailed giant Tupanvirus possesses the most complete translational apparatus of the known virosphere.</title>
        <authorList>
            <person name="Abrahao J."/>
            <person name="Silva L."/>
            <person name="Silva L.S."/>
            <person name="Khalil J.Y.B."/>
            <person name="Rodrigues R."/>
            <person name="Arantes T."/>
            <person name="Assis F."/>
            <person name="Boratto P."/>
            <person name="Andrade M."/>
            <person name="Kroon E.G."/>
            <person name="Ribeiro B."/>
            <person name="Bergier I."/>
            <person name="Seligmann H."/>
            <person name="Ghigo E."/>
            <person name="Colson P."/>
            <person name="Levasseur A."/>
            <person name="Kroemer G."/>
            <person name="Raoult D."/>
            <person name="La Scola B."/>
        </authorList>
    </citation>
    <scope>NUCLEOTIDE SEQUENCE [LARGE SCALE GENOMIC DNA]</scope>
    <source>
        <strain evidence="2">Soda lake</strain>
    </source>
</reference>
<feature type="transmembrane region" description="Helical" evidence="1">
    <location>
        <begin position="6"/>
        <end position="23"/>
    </location>
</feature>
<sequence length="120" mass="13970">MKIITGLLVILLLFCLFNFYLYYQETKNRCLWQLNSLSPNITVTHYILFTKNTSTNQKVDPSQVSSITNKNQINDDFYKYVQNFMANGNINSNAILLSNYESPIKLTEEDVRKINGRLSF</sequence>
<keyword evidence="1" id="KW-1133">Transmembrane helix</keyword>
<dbReference type="KEGG" id="vg:80518676"/>
<evidence type="ECO:0000313" key="2">
    <source>
        <dbReference type="EMBL" id="QKU35254.1"/>
    </source>
</evidence>
<proteinExistence type="predicted"/>
<accession>A0A6N1NKS6</accession>
<dbReference type="EMBL" id="KY523104">
    <property type="protein sequence ID" value="QKU35254.1"/>
    <property type="molecule type" value="Genomic_DNA"/>
</dbReference>
<name>A0A6N1NKS6_9VIRU</name>